<gene>
    <name evidence="1" type="ORF">Bpfe_008754</name>
</gene>
<accession>A0AAD8BXW1</accession>
<dbReference type="AlphaFoldDB" id="A0AAD8BXW1"/>
<name>A0AAD8BXW1_BIOPF</name>
<dbReference type="Proteomes" id="UP001233172">
    <property type="component" value="Unassembled WGS sequence"/>
</dbReference>
<reference evidence="1" key="1">
    <citation type="journal article" date="2023" name="PLoS Negl. Trop. Dis.">
        <title>A genome sequence for Biomphalaria pfeifferi, the major vector snail for the human-infecting parasite Schistosoma mansoni.</title>
        <authorList>
            <person name="Bu L."/>
            <person name="Lu L."/>
            <person name="Laidemitt M.R."/>
            <person name="Zhang S.M."/>
            <person name="Mutuku M."/>
            <person name="Mkoji G."/>
            <person name="Steinauer M."/>
            <person name="Loker E.S."/>
        </authorList>
    </citation>
    <scope>NUCLEOTIDE SEQUENCE</scope>
    <source>
        <strain evidence="1">KasaAsao</strain>
    </source>
</reference>
<reference evidence="1" key="2">
    <citation type="submission" date="2023-04" db="EMBL/GenBank/DDBJ databases">
        <authorList>
            <person name="Bu L."/>
            <person name="Lu L."/>
            <person name="Laidemitt M.R."/>
            <person name="Zhang S.M."/>
            <person name="Mutuku M."/>
            <person name="Mkoji G."/>
            <person name="Steinauer M."/>
            <person name="Loker E.S."/>
        </authorList>
    </citation>
    <scope>NUCLEOTIDE SEQUENCE</scope>
    <source>
        <strain evidence="1">KasaAsao</strain>
        <tissue evidence="1">Whole Snail</tissue>
    </source>
</reference>
<protein>
    <submittedName>
        <fullName evidence="1">Uncharacterized protein</fullName>
    </submittedName>
</protein>
<comment type="caution">
    <text evidence="1">The sequence shown here is derived from an EMBL/GenBank/DDBJ whole genome shotgun (WGS) entry which is preliminary data.</text>
</comment>
<organism evidence="1 2">
    <name type="scientific">Biomphalaria pfeifferi</name>
    <name type="common">Bloodfluke planorb</name>
    <name type="synonym">Freshwater snail</name>
    <dbReference type="NCBI Taxonomy" id="112525"/>
    <lineage>
        <taxon>Eukaryota</taxon>
        <taxon>Metazoa</taxon>
        <taxon>Spiralia</taxon>
        <taxon>Lophotrochozoa</taxon>
        <taxon>Mollusca</taxon>
        <taxon>Gastropoda</taxon>
        <taxon>Heterobranchia</taxon>
        <taxon>Euthyneura</taxon>
        <taxon>Panpulmonata</taxon>
        <taxon>Hygrophila</taxon>
        <taxon>Lymnaeoidea</taxon>
        <taxon>Planorbidae</taxon>
        <taxon>Biomphalaria</taxon>
    </lineage>
</organism>
<evidence type="ECO:0000313" key="1">
    <source>
        <dbReference type="EMBL" id="KAK0061839.1"/>
    </source>
</evidence>
<proteinExistence type="predicted"/>
<keyword evidence="2" id="KW-1185">Reference proteome</keyword>
<dbReference type="EMBL" id="JASAOG010000028">
    <property type="protein sequence ID" value="KAK0061839.1"/>
    <property type="molecule type" value="Genomic_DNA"/>
</dbReference>
<sequence>MTVAAGSRPSIPTIHLSPLTVNTGSDVGINSSLTPRPHHQISHFERNTVTDLASDLSMVEMCAGSCVAWACRCQWATDSDH</sequence>
<evidence type="ECO:0000313" key="2">
    <source>
        <dbReference type="Proteomes" id="UP001233172"/>
    </source>
</evidence>